<dbReference type="EMBL" id="JWHU01000035">
    <property type="protein sequence ID" value="KIU19461.1"/>
    <property type="molecule type" value="Genomic_DNA"/>
</dbReference>
<dbReference type="KEGG" id="wcb:AO080_05430"/>
<evidence type="ECO:0000313" key="4">
    <source>
        <dbReference type="Proteomes" id="UP000032287"/>
    </source>
</evidence>
<reference evidence="2" key="1">
    <citation type="journal article" date="2015" name="Microbiology (Mosc.)">
        <title>Genomics of the Weissella cibaria species with an examination of its metabolic traits.</title>
        <authorList>
            <person name="Lynch K.M."/>
            <person name="Lucid A."/>
            <person name="Arendt E.K."/>
            <person name="Sleator R.D."/>
            <person name="Lucey B."/>
            <person name="Coffey A."/>
        </authorList>
    </citation>
    <scope>NUCLEOTIDE SEQUENCE [LARGE SCALE GENOMIC DNA]</scope>
    <source>
        <strain evidence="2">MG1</strain>
    </source>
</reference>
<evidence type="ECO:0000313" key="3">
    <source>
        <dbReference type="EMBL" id="TVV27892.1"/>
    </source>
</evidence>
<name>A0A0D1LMB7_9LACO</name>
<keyword evidence="4" id="KW-1185">Reference proteome</keyword>
<evidence type="ECO:0000313" key="1">
    <source>
        <dbReference type="EMBL" id="AWF96167.1"/>
    </source>
</evidence>
<accession>A0A0D1LMB7</accession>
<protein>
    <submittedName>
        <fullName evidence="2">Uncharacterized protein</fullName>
    </submittedName>
</protein>
<evidence type="ECO:0000313" key="5">
    <source>
        <dbReference type="Proteomes" id="UP000244870"/>
    </source>
</evidence>
<dbReference type="Proteomes" id="UP000032287">
    <property type="component" value="Unassembled WGS sequence"/>
</dbReference>
<evidence type="ECO:0000313" key="6">
    <source>
        <dbReference type="Proteomes" id="UP000320012"/>
    </source>
</evidence>
<dbReference type="EMBL" id="VNHC01000002">
    <property type="protein sequence ID" value="TVV27892.1"/>
    <property type="molecule type" value="Genomic_DNA"/>
</dbReference>
<proteinExistence type="predicted"/>
<dbReference type="PATRIC" id="fig|137591.25.peg.1913"/>
<reference evidence="1 5" key="2">
    <citation type="submission" date="2017-04" db="EMBL/GenBank/DDBJ databases">
        <title>Weissella cibaria strain m2 complete genome.</title>
        <authorList>
            <person name="Pan Q."/>
            <person name="Tan M."/>
            <person name="Yao F."/>
            <person name="Su S."/>
        </authorList>
    </citation>
    <scope>NUCLEOTIDE SEQUENCE [LARGE SCALE GENOMIC DNA]</scope>
    <source>
        <strain evidence="1 5">M2</strain>
    </source>
</reference>
<sequence>MTRLVKLADDALGEGILIDDDRQLVSQILVPSRYQTDHITDVTIMAAPTDVYTLQMQLIANQKYWMWPVTGTVLAFPDAAKSHQVN</sequence>
<organism evidence="2 4">
    <name type="scientific">Weissella cibaria</name>
    <dbReference type="NCBI Taxonomy" id="137591"/>
    <lineage>
        <taxon>Bacteria</taxon>
        <taxon>Bacillati</taxon>
        <taxon>Bacillota</taxon>
        <taxon>Bacilli</taxon>
        <taxon>Lactobacillales</taxon>
        <taxon>Lactobacillaceae</taxon>
        <taxon>Weissella</taxon>
    </lineage>
</organism>
<dbReference type="EMBL" id="CP020928">
    <property type="protein sequence ID" value="AWF96167.1"/>
    <property type="molecule type" value="Genomic_DNA"/>
</dbReference>
<dbReference type="RefSeq" id="WP_043709181.1">
    <property type="nucleotide sequence ID" value="NZ_CP012873.1"/>
</dbReference>
<dbReference type="STRING" id="137591.AO080_05430"/>
<dbReference type="Proteomes" id="UP000244870">
    <property type="component" value="Chromosome"/>
</dbReference>
<gene>
    <name evidence="1" type="ORF">B6254_1785</name>
    <name evidence="3" type="ORF">FO435_08345</name>
    <name evidence="2" type="ORF">QX99_01942</name>
</gene>
<dbReference type="AlphaFoldDB" id="A0A0D1LMB7"/>
<reference evidence="3 6" key="3">
    <citation type="submission" date="2019-07" db="EMBL/GenBank/DDBJ databases">
        <title>Genome sequence of Weissella cibaria GK1.</title>
        <authorList>
            <person name="Choi H.-J."/>
        </authorList>
    </citation>
    <scope>NUCLEOTIDE SEQUENCE [LARGE SCALE GENOMIC DNA]</scope>
    <source>
        <strain evidence="3 6">GK1</strain>
    </source>
</reference>
<evidence type="ECO:0000313" key="2">
    <source>
        <dbReference type="EMBL" id="KIU19461.1"/>
    </source>
</evidence>
<dbReference type="Proteomes" id="UP000320012">
    <property type="component" value="Unassembled WGS sequence"/>
</dbReference>
<dbReference type="OrthoDB" id="2147256at2"/>